<dbReference type="InterPro" id="IPR036249">
    <property type="entry name" value="Thioredoxin-like_sf"/>
</dbReference>
<accession>A0ABY8BF59</accession>
<dbReference type="Pfam" id="PF13409">
    <property type="entry name" value="GST_N_2"/>
    <property type="match status" value="1"/>
</dbReference>
<dbReference type="SFLD" id="SFLDG01151">
    <property type="entry name" value="Main.2:_Nu-like"/>
    <property type="match status" value="1"/>
</dbReference>
<organism evidence="3 4">
    <name type="scientific">Pseudoduganella chitinolytica</name>
    <dbReference type="NCBI Taxonomy" id="34070"/>
    <lineage>
        <taxon>Bacteria</taxon>
        <taxon>Pseudomonadati</taxon>
        <taxon>Pseudomonadota</taxon>
        <taxon>Betaproteobacteria</taxon>
        <taxon>Burkholderiales</taxon>
        <taxon>Oxalobacteraceae</taxon>
        <taxon>Telluria group</taxon>
        <taxon>Pseudoduganella</taxon>
    </lineage>
</organism>
<dbReference type="PROSITE" id="PS50405">
    <property type="entry name" value="GST_CTER"/>
    <property type="match status" value="1"/>
</dbReference>
<dbReference type="InterPro" id="IPR004046">
    <property type="entry name" value="GST_C"/>
</dbReference>
<dbReference type="InterPro" id="IPR040079">
    <property type="entry name" value="Glutathione_S-Trfase"/>
</dbReference>
<name>A0ABY8BF59_9BURK</name>
<dbReference type="Pfam" id="PF00043">
    <property type="entry name" value="GST_C"/>
    <property type="match status" value="1"/>
</dbReference>
<dbReference type="SFLD" id="SFLDS00019">
    <property type="entry name" value="Glutathione_Transferase_(cytos"/>
    <property type="match status" value="1"/>
</dbReference>
<evidence type="ECO:0000259" key="1">
    <source>
        <dbReference type="PROSITE" id="PS50404"/>
    </source>
</evidence>
<feature type="domain" description="GST C-terminal" evidence="2">
    <location>
        <begin position="84"/>
        <end position="202"/>
    </location>
</feature>
<dbReference type="PANTHER" id="PTHR44051">
    <property type="entry name" value="GLUTATHIONE S-TRANSFERASE-RELATED"/>
    <property type="match status" value="1"/>
</dbReference>
<evidence type="ECO:0000259" key="2">
    <source>
        <dbReference type="PROSITE" id="PS50405"/>
    </source>
</evidence>
<dbReference type="Proteomes" id="UP001216510">
    <property type="component" value="Chromosome"/>
</dbReference>
<dbReference type="CDD" id="cd03056">
    <property type="entry name" value="GST_N_4"/>
    <property type="match status" value="1"/>
</dbReference>
<sequence length="202" mass="21954">MKLHYHPISGHAHRVQNFLSILGLPHQLVLVDLTRGEHKAPPFLALNPFGQVPVLEDGGHVIPDSNAILVYLARRYAPEWLPAAPLAEAAVQRWLSVAAGDVAFGMAAARIVQLFGRADDMAPLVARAHRILALMEAQLTGREWIALDTPTIADISLYSYAARAPEGNVDLVPYPNVRAWLERIEALPGFAPFGRTPVGLAA</sequence>
<evidence type="ECO:0000313" key="3">
    <source>
        <dbReference type="EMBL" id="WEF33933.1"/>
    </source>
</evidence>
<evidence type="ECO:0000313" key="4">
    <source>
        <dbReference type="Proteomes" id="UP001216510"/>
    </source>
</evidence>
<dbReference type="InterPro" id="IPR036282">
    <property type="entry name" value="Glutathione-S-Trfase_C_sf"/>
</dbReference>
<dbReference type="InterPro" id="IPR010987">
    <property type="entry name" value="Glutathione-S-Trfase_C-like"/>
</dbReference>
<dbReference type="Gene3D" id="3.40.30.10">
    <property type="entry name" value="Glutaredoxin"/>
    <property type="match status" value="1"/>
</dbReference>
<proteinExistence type="predicted"/>
<dbReference type="SUPFAM" id="SSF52833">
    <property type="entry name" value="Thioredoxin-like"/>
    <property type="match status" value="1"/>
</dbReference>
<dbReference type="PANTHER" id="PTHR44051:SF2">
    <property type="entry name" value="HYPOTHETICAL GLUTATHIONE S-TRANSFERASE LIKE PROTEIN"/>
    <property type="match status" value="1"/>
</dbReference>
<dbReference type="EMBL" id="CP119083">
    <property type="protein sequence ID" value="WEF33933.1"/>
    <property type="molecule type" value="Genomic_DNA"/>
</dbReference>
<dbReference type="SUPFAM" id="SSF47616">
    <property type="entry name" value="GST C-terminal domain-like"/>
    <property type="match status" value="1"/>
</dbReference>
<feature type="domain" description="GST N-terminal" evidence="1">
    <location>
        <begin position="1"/>
        <end position="80"/>
    </location>
</feature>
<dbReference type="Gene3D" id="1.20.1050.10">
    <property type="match status" value="1"/>
</dbReference>
<dbReference type="CDD" id="cd03206">
    <property type="entry name" value="GST_C_7"/>
    <property type="match status" value="1"/>
</dbReference>
<dbReference type="SFLD" id="SFLDG00358">
    <property type="entry name" value="Main_(cytGST)"/>
    <property type="match status" value="1"/>
</dbReference>
<reference evidence="3 4" key="1">
    <citation type="submission" date="2023-02" db="EMBL/GenBank/DDBJ databases">
        <title>Gemone sequence of Telluria chitinolytica ACM 3522T.</title>
        <authorList>
            <person name="Frediansyah A."/>
            <person name="Miess H."/>
            <person name="Gross H."/>
        </authorList>
    </citation>
    <scope>NUCLEOTIDE SEQUENCE [LARGE SCALE GENOMIC DNA]</scope>
    <source>
        <strain evidence="3 4">ACM 3522</strain>
    </source>
</reference>
<protein>
    <submittedName>
        <fullName evidence="3">Glutathione S-transferase</fullName>
    </submittedName>
</protein>
<dbReference type="PROSITE" id="PS50404">
    <property type="entry name" value="GST_NTER"/>
    <property type="match status" value="1"/>
</dbReference>
<keyword evidence="4" id="KW-1185">Reference proteome</keyword>
<gene>
    <name evidence="3" type="ORF">PX653_03910</name>
</gene>
<dbReference type="RefSeq" id="WP_277416617.1">
    <property type="nucleotide sequence ID" value="NZ_CP119083.1"/>
</dbReference>
<dbReference type="InterPro" id="IPR004045">
    <property type="entry name" value="Glutathione_S-Trfase_N"/>
</dbReference>